<keyword evidence="8 17" id="KW-0227">DNA damage</keyword>
<dbReference type="GO" id="GO:0006281">
    <property type="term" value="P:DNA repair"/>
    <property type="evidence" value="ECO:0007669"/>
    <property type="project" value="UniProtKB-KW"/>
</dbReference>
<dbReference type="Proteomes" id="UP000799324">
    <property type="component" value="Unassembled WGS sequence"/>
</dbReference>
<dbReference type="GO" id="GO:0006513">
    <property type="term" value="P:protein monoubiquitination"/>
    <property type="evidence" value="ECO:0007669"/>
    <property type="project" value="InterPro"/>
</dbReference>
<keyword evidence="7 17" id="KW-0479">Metal-binding</keyword>
<dbReference type="GO" id="GO:0008270">
    <property type="term" value="F:zinc ion binding"/>
    <property type="evidence" value="ECO:0007669"/>
    <property type="project" value="UniProtKB-KW"/>
</dbReference>
<gene>
    <name evidence="21" type="ORF">K491DRAFT_689801</name>
</gene>
<feature type="compositionally biased region" description="Polar residues" evidence="18">
    <location>
        <begin position="393"/>
        <end position="405"/>
    </location>
</feature>
<feature type="compositionally biased region" description="Basic and acidic residues" evidence="18">
    <location>
        <begin position="216"/>
        <end position="227"/>
    </location>
</feature>
<dbReference type="GO" id="GO:0061630">
    <property type="term" value="F:ubiquitin protein ligase activity"/>
    <property type="evidence" value="ECO:0007669"/>
    <property type="project" value="UniProtKB-UniRule"/>
</dbReference>
<dbReference type="EC" id="2.3.2.27" evidence="17"/>
<feature type="region of interest" description="Disordered" evidence="18">
    <location>
        <begin position="100"/>
        <end position="169"/>
    </location>
</feature>
<feature type="region of interest" description="Disordered" evidence="18">
    <location>
        <begin position="426"/>
        <end position="493"/>
    </location>
</feature>
<comment type="pathway">
    <text evidence="3 17">Protein modification; protein ubiquitination.</text>
</comment>
<keyword evidence="9 16" id="KW-0863">Zinc-finger</keyword>
<dbReference type="InterPro" id="IPR003613">
    <property type="entry name" value="Ubox_domain"/>
</dbReference>
<evidence type="ECO:0000256" key="8">
    <source>
        <dbReference type="ARBA" id="ARBA00022763"/>
    </source>
</evidence>
<feature type="domain" description="RING-type" evidence="19">
    <location>
        <begin position="30"/>
        <end position="68"/>
    </location>
</feature>
<dbReference type="GO" id="GO:0005634">
    <property type="term" value="C:nucleus"/>
    <property type="evidence" value="ECO:0007669"/>
    <property type="project" value="UniProtKB-SubCell"/>
</dbReference>
<feature type="compositionally biased region" description="Polar residues" evidence="18">
    <location>
        <begin position="438"/>
        <end position="451"/>
    </location>
</feature>
<keyword evidence="6 17" id="KW-0808">Transferase</keyword>
<dbReference type="EMBL" id="MU004312">
    <property type="protein sequence ID" value="KAF2658730.1"/>
    <property type="molecule type" value="Genomic_DNA"/>
</dbReference>
<dbReference type="NCBIfam" id="TIGR00599">
    <property type="entry name" value="rad18"/>
    <property type="match status" value="1"/>
</dbReference>
<keyword evidence="11 17" id="KW-0862">Zinc</keyword>
<evidence type="ECO:0000256" key="14">
    <source>
        <dbReference type="ARBA" id="ARBA00023204"/>
    </source>
</evidence>
<evidence type="ECO:0000256" key="15">
    <source>
        <dbReference type="ARBA" id="ARBA00023242"/>
    </source>
</evidence>
<evidence type="ECO:0000256" key="13">
    <source>
        <dbReference type="ARBA" id="ARBA00023125"/>
    </source>
</evidence>
<dbReference type="UniPathway" id="UPA00143"/>
<evidence type="ECO:0000256" key="1">
    <source>
        <dbReference type="ARBA" id="ARBA00000900"/>
    </source>
</evidence>
<comment type="similarity">
    <text evidence="4 17">Belongs to the RAD18 family.</text>
</comment>
<evidence type="ECO:0000259" key="19">
    <source>
        <dbReference type="PROSITE" id="PS50089"/>
    </source>
</evidence>
<comment type="function">
    <text evidence="17">E3 RING-finger protein, member of the UBC2/RAD6 epistasis group. Associates to the E2 ubiquitin conjugating enzyme UBC2/RAD6 to form the UBC2-RAD18 ubiquitin ligase complex involved in postreplicative repair (PRR) of damaged DNA.</text>
</comment>
<evidence type="ECO:0000256" key="3">
    <source>
        <dbReference type="ARBA" id="ARBA00004906"/>
    </source>
</evidence>
<dbReference type="PROSITE" id="PS50800">
    <property type="entry name" value="SAP"/>
    <property type="match status" value="1"/>
</dbReference>
<comment type="subcellular location">
    <subcellularLocation>
        <location evidence="2 17">Nucleus</location>
    </subcellularLocation>
</comment>
<evidence type="ECO:0000256" key="5">
    <source>
        <dbReference type="ARBA" id="ARBA00015551"/>
    </source>
</evidence>
<evidence type="ECO:0000256" key="12">
    <source>
        <dbReference type="ARBA" id="ARBA00023110"/>
    </source>
</evidence>
<feature type="region of interest" description="Disordered" evidence="18">
    <location>
        <begin position="339"/>
        <end position="414"/>
    </location>
</feature>
<evidence type="ECO:0000313" key="21">
    <source>
        <dbReference type="EMBL" id="KAF2658730.1"/>
    </source>
</evidence>
<dbReference type="FunFam" id="3.30.40.10:FF:000172">
    <property type="entry name" value="E3 ubiquitin-protein ligase RAD18"/>
    <property type="match status" value="1"/>
</dbReference>
<evidence type="ECO:0000256" key="18">
    <source>
        <dbReference type="SAM" id="MobiDB-lite"/>
    </source>
</evidence>
<dbReference type="GO" id="GO:0097505">
    <property type="term" value="C:Rad6-Rad18 complex"/>
    <property type="evidence" value="ECO:0007669"/>
    <property type="project" value="TreeGrafter"/>
</dbReference>
<evidence type="ECO:0000256" key="2">
    <source>
        <dbReference type="ARBA" id="ARBA00004123"/>
    </source>
</evidence>
<evidence type="ECO:0000313" key="22">
    <source>
        <dbReference type="Proteomes" id="UP000799324"/>
    </source>
</evidence>
<evidence type="ECO:0000256" key="9">
    <source>
        <dbReference type="ARBA" id="ARBA00022771"/>
    </source>
</evidence>
<feature type="domain" description="SAP" evidence="20">
    <location>
        <begin position="256"/>
        <end position="290"/>
    </location>
</feature>
<dbReference type="InterPro" id="IPR003034">
    <property type="entry name" value="SAP_dom"/>
</dbReference>
<accession>A0A6A6TFQ3</accession>
<dbReference type="InterPro" id="IPR017907">
    <property type="entry name" value="Znf_RING_CS"/>
</dbReference>
<dbReference type="GO" id="GO:0006301">
    <property type="term" value="P:DNA damage tolerance"/>
    <property type="evidence" value="ECO:0007669"/>
    <property type="project" value="InterPro"/>
</dbReference>
<dbReference type="InterPro" id="IPR013083">
    <property type="entry name" value="Znf_RING/FYVE/PHD"/>
</dbReference>
<dbReference type="InterPro" id="IPR004580">
    <property type="entry name" value="Rad18_fungi"/>
</dbReference>
<organism evidence="21 22">
    <name type="scientific">Lophiostoma macrostomum CBS 122681</name>
    <dbReference type="NCBI Taxonomy" id="1314788"/>
    <lineage>
        <taxon>Eukaryota</taxon>
        <taxon>Fungi</taxon>
        <taxon>Dikarya</taxon>
        <taxon>Ascomycota</taxon>
        <taxon>Pezizomycotina</taxon>
        <taxon>Dothideomycetes</taxon>
        <taxon>Pleosporomycetidae</taxon>
        <taxon>Pleosporales</taxon>
        <taxon>Lophiostomataceae</taxon>
        <taxon>Lophiostoma</taxon>
    </lineage>
</organism>
<dbReference type="InterPro" id="IPR001841">
    <property type="entry name" value="Znf_RING"/>
</dbReference>
<dbReference type="SUPFAM" id="SSF57850">
    <property type="entry name" value="RING/U-box"/>
    <property type="match status" value="1"/>
</dbReference>
<evidence type="ECO:0000256" key="4">
    <source>
        <dbReference type="ARBA" id="ARBA00009506"/>
    </source>
</evidence>
<dbReference type="InterPro" id="IPR039577">
    <property type="entry name" value="Rad18"/>
</dbReference>
<keyword evidence="14 17" id="KW-0234">DNA repair</keyword>
<feature type="compositionally biased region" description="Polar residues" evidence="18">
    <location>
        <begin position="204"/>
        <end position="215"/>
    </location>
</feature>
<dbReference type="PANTHER" id="PTHR14134">
    <property type="entry name" value="E3 UBIQUITIN-PROTEIN LIGASE RAD18"/>
    <property type="match status" value="1"/>
</dbReference>
<evidence type="ECO:0000256" key="11">
    <source>
        <dbReference type="ARBA" id="ARBA00022833"/>
    </source>
</evidence>
<keyword evidence="12" id="KW-0697">Rotamase</keyword>
<keyword evidence="10 17" id="KW-0833">Ubl conjugation pathway</keyword>
<evidence type="ECO:0000256" key="7">
    <source>
        <dbReference type="ARBA" id="ARBA00022723"/>
    </source>
</evidence>
<feature type="region of interest" description="Disordered" evidence="18">
    <location>
        <begin position="193"/>
        <end position="250"/>
    </location>
</feature>
<dbReference type="Pfam" id="PF02037">
    <property type="entry name" value="SAP"/>
    <property type="match status" value="1"/>
</dbReference>
<sequence length="493" mass="55145">MDSSFDLPDSTDWISTSLPTFAPIEAALRCEVCKEFYENPVITSCSHTFCSLCIRRCISSDGKCPACKTVCSTDKLLPNYVVREVAIRFQEARPKALELARQDKEKDETIASGGKAAKKRKFDDAAIEDESPRRNTRSRTTRSSQRSNDMRDVPIEVKDSEDEGDEEFVPEGFARCPMCQRPKKVEDMWQHTASCNGEPEPAAGQSTRSRHAASNSDKHQDTHDSARRAARTQPNALQHRRKELPPPMSRLPTMNYALLNESKLKKKLQELGISASGKKELLIRRHTEWLHLWNSNCDASDDRRKTKRELLKELDTWERTQGGNASTSTATVMRKDFDSRGHASTHKSQFDDLIANARKKRTIPAENRSEEDSRPEQEVKGAQMVDRSEKTSTTDPQTGSHSNSDVAKPYEGNETALASIREKVAQTKLHGTPLPSLNHESASMSNLSTNAVHAAHEGEPGIQDPFSSPSRKLPMFSLPEEPVIDVESSTTVQ</sequence>
<keyword evidence="22" id="KW-1185">Reference proteome</keyword>
<dbReference type="Gene3D" id="3.30.40.10">
    <property type="entry name" value="Zinc/RING finger domain, C3HC4 (zinc finger)"/>
    <property type="match status" value="1"/>
</dbReference>
<dbReference type="SMART" id="SM00513">
    <property type="entry name" value="SAP"/>
    <property type="match status" value="1"/>
</dbReference>
<evidence type="ECO:0000259" key="20">
    <source>
        <dbReference type="PROSITE" id="PS50800"/>
    </source>
</evidence>
<dbReference type="SMART" id="SM00504">
    <property type="entry name" value="Ubox"/>
    <property type="match status" value="1"/>
</dbReference>
<evidence type="ECO:0000256" key="10">
    <source>
        <dbReference type="ARBA" id="ARBA00022786"/>
    </source>
</evidence>
<proteinExistence type="inferred from homology"/>
<protein>
    <recommendedName>
        <fullName evidence="5 17">Postreplication repair E3 ubiquitin-protein ligase RAD18</fullName>
        <ecNumber evidence="17">2.3.2.27</ecNumber>
    </recommendedName>
    <alternativeName>
        <fullName evidence="17">RING-type E3 ubiquitin transferase RAD18</fullName>
    </alternativeName>
</protein>
<dbReference type="SMART" id="SM00184">
    <property type="entry name" value="RING"/>
    <property type="match status" value="1"/>
</dbReference>
<dbReference type="PROSITE" id="PS00518">
    <property type="entry name" value="ZF_RING_1"/>
    <property type="match status" value="1"/>
</dbReference>
<feature type="compositionally biased region" description="Basic and acidic residues" evidence="18">
    <location>
        <begin position="367"/>
        <end position="379"/>
    </location>
</feature>
<feature type="compositionally biased region" description="Basic and acidic residues" evidence="18">
    <location>
        <begin position="100"/>
        <end position="109"/>
    </location>
</feature>
<dbReference type="OrthoDB" id="9049620at2759"/>
<dbReference type="Pfam" id="PF13923">
    <property type="entry name" value="zf-C3HC4_2"/>
    <property type="match status" value="1"/>
</dbReference>
<dbReference type="PROSITE" id="PS50089">
    <property type="entry name" value="ZF_RING_2"/>
    <property type="match status" value="1"/>
</dbReference>
<dbReference type="GO" id="GO:0003697">
    <property type="term" value="F:single-stranded DNA binding"/>
    <property type="evidence" value="ECO:0007669"/>
    <property type="project" value="UniProtKB-UniRule"/>
</dbReference>
<keyword evidence="12" id="KW-0413">Isomerase</keyword>
<reference evidence="21" key="1">
    <citation type="journal article" date="2020" name="Stud. Mycol.">
        <title>101 Dothideomycetes genomes: a test case for predicting lifestyles and emergence of pathogens.</title>
        <authorList>
            <person name="Haridas S."/>
            <person name="Albert R."/>
            <person name="Binder M."/>
            <person name="Bloem J."/>
            <person name="Labutti K."/>
            <person name="Salamov A."/>
            <person name="Andreopoulos B."/>
            <person name="Baker S."/>
            <person name="Barry K."/>
            <person name="Bills G."/>
            <person name="Bluhm B."/>
            <person name="Cannon C."/>
            <person name="Castanera R."/>
            <person name="Culley D."/>
            <person name="Daum C."/>
            <person name="Ezra D."/>
            <person name="Gonzalez J."/>
            <person name="Henrissat B."/>
            <person name="Kuo A."/>
            <person name="Liang C."/>
            <person name="Lipzen A."/>
            <person name="Lutzoni F."/>
            <person name="Magnuson J."/>
            <person name="Mondo S."/>
            <person name="Nolan M."/>
            <person name="Ohm R."/>
            <person name="Pangilinan J."/>
            <person name="Park H.-J."/>
            <person name="Ramirez L."/>
            <person name="Alfaro M."/>
            <person name="Sun H."/>
            <person name="Tritt A."/>
            <person name="Yoshinaga Y."/>
            <person name="Zwiers L.-H."/>
            <person name="Turgeon B."/>
            <person name="Goodwin S."/>
            <person name="Spatafora J."/>
            <person name="Crous P."/>
            <person name="Grigoriev I."/>
        </authorList>
    </citation>
    <scope>NUCLEOTIDE SEQUENCE</scope>
    <source>
        <strain evidence="21">CBS 122681</strain>
    </source>
</reference>
<evidence type="ECO:0000256" key="17">
    <source>
        <dbReference type="RuleBase" id="RU368093"/>
    </source>
</evidence>
<name>A0A6A6TFQ3_9PLEO</name>
<dbReference type="AlphaFoldDB" id="A0A6A6TFQ3"/>
<keyword evidence="15 17" id="KW-0539">Nucleus</keyword>
<comment type="subunit">
    <text evidence="17">Interacts with E2 UBC2, forming a complex with ubiquitin ligase activity.</text>
</comment>
<feature type="compositionally biased region" description="Basic and acidic residues" evidence="18">
    <location>
        <begin position="148"/>
        <end position="158"/>
    </location>
</feature>
<keyword evidence="13 17" id="KW-0238">DNA-binding</keyword>
<dbReference type="GO" id="GO:0003755">
    <property type="term" value="F:peptidyl-prolyl cis-trans isomerase activity"/>
    <property type="evidence" value="ECO:0007669"/>
    <property type="project" value="UniProtKB-KW"/>
</dbReference>
<dbReference type="PANTHER" id="PTHR14134:SF2">
    <property type="entry name" value="E3 UBIQUITIN-PROTEIN LIGASE RAD18"/>
    <property type="match status" value="1"/>
</dbReference>
<comment type="catalytic activity">
    <reaction evidence="1 17">
        <text>S-ubiquitinyl-[E2 ubiquitin-conjugating enzyme]-L-cysteine + [acceptor protein]-L-lysine = [E2 ubiquitin-conjugating enzyme]-L-cysteine + N(6)-ubiquitinyl-[acceptor protein]-L-lysine.</text>
        <dbReference type="EC" id="2.3.2.27"/>
    </reaction>
</comment>
<feature type="compositionally biased region" description="Acidic residues" evidence="18">
    <location>
        <begin position="159"/>
        <end position="169"/>
    </location>
</feature>
<evidence type="ECO:0000256" key="6">
    <source>
        <dbReference type="ARBA" id="ARBA00022679"/>
    </source>
</evidence>
<evidence type="ECO:0000256" key="16">
    <source>
        <dbReference type="PROSITE-ProRule" id="PRU00175"/>
    </source>
</evidence>